<evidence type="ECO:0000259" key="2">
    <source>
        <dbReference type="Pfam" id="PF13116"/>
    </source>
</evidence>
<proteinExistence type="predicted"/>
<dbReference type="InterPro" id="IPR011836">
    <property type="entry name" value="YhdP"/>
</dbReference>
<keyword evidence="1" id="KW-0472">Membrane</keyword>
<evidence type="ECO:0000256" key="1">
    <source>
        <dbReference type="SAM" id="Phobius"/>
    </source>
</evidence>
<keyword evidence="1" id="KW-1133">Transmembrane helix</keyword>
<dbReference type="Pfam" id="PF13116">
    <property type="entry name" value="YhdP"/>
    <property type="match status" value="1"/>
</dbReference>
<evidence type="ECO:0000313" key="4">
    <source>
        <dbReference type="Proteomes" id="UP001557484"/>
    </source>
</evidence>
<dbReference type="PANTHER" id="PTHR38690:SF1">
    <property type="entry name" value="PROTEASE"/>
    <property type="match status" value="1"/>
</dbReference>
<dbReference type="PANTHER" id="PTHR38690">
    <property type="entry name" value="PROTEASE-RELATED"/>
    <property type="match status" value="1"/>
</dbReference>
<keyword evidence="1" id="KW-0812">Transmembrane</keyword>
<gene>
    <name evidence="3" type="ORF">AB4875_05585</name>
</gene>
<keyword evidence="4" id="KW-1185">Reference proteome</keyword>
<dbReference type="EMBL" id="JBFRYB010000001">
    <property type="protein sequence ID" value="MEX1664949.1"/>
    <property type="molecule type" value="Genomic_DNA"/>
</dbReference>
<sequence length="1279" mass="139953">MRAIRQLYAFTWGAALVLLVVLALYASLGRQYIGLVDRYQEDIFQRIEVFTGISMQAARMQGSWAGLSPIIDISDFSLGRDSAVHLDHARIEIDVLSSLLTGTPKIRQIQAGTLSVELEENSEGRWHIPGLVSDEGASGNPEMLIDSVLGVRSAGLGLFAVKLRYQNGEVTHVSSRDFSLRSDDKFRRVYAQLNTDSDGDIQLLLEAYGDPRNIQKFSASAYMVIDGSRLSAIAPLFQQNAPLFDSEVSGELWMSWRRGQRISVSGVLNAPELAVGVLWGVDDALLEDVNMRFAGSHRDGFWRISFSEFGARWRDHYLNLAGISVRHPENTLWRFTLPQLEIGATKALLTQSDILPEYLQNVLLDLAPEGHLNHIQFDLYTADSGIDSFVLRAEASELSVAPWQGAPGADGLSGYLEVRPGQGLLMVDAEALSLAFPNLYDDAFQLNDVKAELRWNYDDQRLGLHSGLISAETNGKPMSAMLRLDLPLQKDAKQDPMMTLMIGARDVDATRHGVYTPNVFSDGLHAWLADSIRGGYINSAGFIYHGSLLAGAEQGPSVQLDLDLADIELRFQNDWPSVEALQASVLIDNGDVIAISDSAMIDGLSLGPLDVGIQPSPSGYAALDVATSANPNFTQIKRLLIDTPLHSYIGNIFDSWTGEGDARVDFGLHLPLVDELIPKIRVETDIDFSMLGLPDYRLSLSDAKGHLSYESDSGLSSDNLRAMAFYRPLTASISQSGGRVDVDIATSIATRNIEHWLGVPALQFFRGSSDIGIHIQAGGETPGLTVTSDLQGVEISLPQPFYKPAESKQQLHISLPLNDDSIMSLALQDQFNMDLGLNAGTVFGVNLTLGSGDVDAPVSRPSLGQFNVSGRVDFATFGQWQRIANQYMATVPVSDSAGMVLAVNDLHIDDVDIFDHLLKNVRLTLTENVERWQLRVDSQELVGEFIFPQNNSSILASVVLDKLALPAFDDSPAAAVTDLNPRSLMNVDVDIANLSVGGEAWGSVGFDLRTDEYGAHFIDLRGQLRGISLAREADTSSLHWLQDAAGTQSSQLRGKFGVQDLGAVLTEFGYSKVMETKRGDFDVDMLWPGSPAQWDILRSDGSFSFSFEDGRFLKTSDAASGALRLFSIFNMANVVRRLKFDFRDVFRKGIYFDSMRGDLNLYDGIVRLQQPLDIKGPSSRFQMTGIIDLNTDVPALRLVATLPVGSNLPWVVALVGGLPAAAGAYVVTKVFEEQVDSFSSAVYDISGTIQQPELTFRNIFDVDNGGVQQAEDLISESLE</sequence>
<protein>
    <submittedName>
        <fullName evidence="3">YhdP family protein</fullName>
    </submittedName>
</protein>
<organism evidence="3 4">
    <name type="scientific">Zhongshania arctica</name>
    <dbReference type="NCBI Taxonomy" id="3238302"/>
    <lineage>
        <taxon>Bacteria</taxon>
        <taxon>Pseudomonadati</taxon>
        <taxon>Pseudomonadota</taxon>
        <taxon>Gammaproteobacteria</taxon>
        <taxon>Cellvibrionales</taxon>
        <taxon>Spongiibacteraceae</taxon>
        <taxon>Zhongshania</taxon>
    </lineage>
</organism>
<dbReference type="InterPro" id="IPR025263">
    <property type="entry name" value="YhdP_central"/>
</dbReference>
<dbReference type="RefSeq" id="WP_368375064.1">
    <property type="nucleotide sequence ID" value="NZ_JBFRYB010000001.1"/>
</dbReference>
<reference evidence="3 4" key="1">
    <citation type="journal article" date="2011" name="Int. J. Syst. Evol. Microbiol.">
        <title>Zhongshania antarctica gen. nov., sp. nov. and Zhongshania guokunii sp. nov., gammaproteobacteria respectively isolated from coastal attached (fast) ice and surface seawater of the Antarctic.</title>
        <authorList>
            <person name="Li H.J."/>
            <person name="Zhang X.Y."/>
            <person name="Chen C.X."/>
            <person name="Zhang Y.J."/>
            <person name="Gao Z.M."/>
            <person name="Yu Y."/>
            <person name="Chen X.L."/>
            <person name="Chen B."/>
            <person name="Zhang Y.Z."/>
        </authorList>
    </citation>
    <scope>NUCLEOTIDE SEQUENCE [LARGE SCALE GENOMIC DNA]</scope>
    <source>
        <strain evidence="3 4">R06B22</strain>
    </source>
</reference>
<dbReference type="NCBIfam" id="TIGR02099">
    <property type="entry name" value="YhdP family protein"/>
    <property type="match status" value="1"/>
</dbReference>
<evidence type="ECO:0000313" key="3">
    <source>
        <dbReference type="EMBL" id="MEX1664949.1"/>
    </source>
</evidence>
<feature type="transmembrane region" description="Helical" evidence="1">
    <location>
        <begin position="7"/>
        <end position="28"/>
    </location>
</feature>
<dbReference type="Proteomes" id="UP001557484">
    <property type="component" value="Unassembled WGS sequence"/>
</dbReference>
<comment type="caution">
    <text evidence="3">The sequence shown here is derived from an EMBL/GenBank/DDBJ whole genome shotgun (WGS) entry which is preliminary data.</text>
</comment>
<accession>A0ABV3TUS6</accession>
<name>A0ABV3TUS6_9GAMM</name>
<feature type="domain" description="YhdP central" evidence="2">
    <location>
        <begin position="5"/>
        <end position="1253"/>
    </location>
</feature>